<proteinExistence type="predicted"/>
<gene>
    <name evidence="1" type="ORF">C1645_738014</name>
</gene>
<evidence type="ECO:0000313" key="2">
    <source>
        <dbReference type="Proteomes" id="UP000265703"/>
    </source>
</evidence>
<evidence type="ECO:0000313" key="1">
    <source>
        <dbReference type="EMBL" id="RIA90205.1"/>
    </source>
</evidence>
<dbReference type="STRING" id="658196.A0A397T1T6"/>
<comment type="caution">
    <text evidence="1">The sequence shown here is derived from an EMBL/GenBank/DDBJ whole genome shotgun (WGS) entry which is preliminary data.</text>
</comment>
<accession>A0A397T1T6</accession>
<keyword evidence="2" id="KW-1185">Reference proteome</keyword>
<sequence>MDESRGVIGNCKKICNKQGYDEESAMKGLEAKDIAQWEDTHYKAGYNSKKLVAEDLHKSYSANHWKVIREFFQILGFTGIDDKRILSSNIVSETFTQSCEKFIEVLDQFLLLFGFKSHTKVTSDDSDLNSAIRVINAIAGN</sequence>
<dbReference type="Proteomes" id="UP000265703">
    <property type="component" value="Unassembled WGS sequence"/>
</dbReference>
<dbReference type="AlphaFoldDB" id="A0A397T1T6"/>
<dbReference type="OrthoDB" id="2311426at2759"/>
<reference evidence="1 2" key="1">
    <citation type="submission" date="2018-06" db="EMBL/GenBank/DDBJ databases">
        <title>Comparative genomics reveals the genomic features of Rhizophagus irregularis, R. cerebriforme, R. diaphanum and Gigaspora rosea, and their symbiotic lifestyle signature.</title>
        <authorList>
            <person name="Morin E."/>
            <person name="San Clemente H."/>
            <person name="Chen E.C.H."/>
            <person name="De La Providencia I."/>
            <person name="Hainaut M."/>
            <person name="Kuo A."/>
            <person name="Kohler A."/>
            <person name="Murat C."/>
            <person name="Tang N."/>
            <person name="Roy S."/>
            <person name="Loubradou J."/>
            <person name="Henrissat B."/>
            <person name="Grigoriev I.V."/>
            <person name="Corradi N."/>
            <person name="Roux C."/>
            <person name="Martin F.M."/>
        </authorList>
    </citation>
    <scope>NUCLEOTIDE SEQUENCE [LARGE SCALE GENOMIC DNA]</scope>
    <source>
        <strain evidence="1 2">DAOM 227022</strain>
    </source>
</reference>
<organism evidence="1 2">
    <name type="scientific">Glomus cerebriforme</name>
    <dbReference type="NCBI Taxonomy" id="658196"/>
    <lineage>
        <taxon>Eukaryota</taxon>
        <taxon>Fungi</taxon>
        <taxon>Fungi incertae sedis</taxon>
        <taxon>Mucoromycota</taxon>
        <taxon>Glomeromycotina</taxon>
        <taxon>Glomeromycetes</taxon>
        <taxon>Glomerales</taxon>
        <taxon>Glomeraceae</taxon>
        <taxon>Glomus</taxon>
    </lineage>
</organism>
<protein>
    <submittedName>
        <fullName evidence="1">Uncharacterized protein</fullName>
    </submittedName>
</protein>
<name>A0A397T1T6_9GLOM</name>
<dbReference type="EMBL" id="QKYT01000187">
    <property type="protein sequence ID" value="RIA90205.1"/>
    <property type="molecule type" value="Genomic_DNA"/>
</dbReference>